<dbReference type="GO" id="GO:0016787">
    <property type="term" value="F:hydrolase activity"/>
    <property type="evidence" value="ECO:0007669"/>
    <property type="project" value="UniProtKB-KW"/>
</dbReference>
<keyword evidence="2" id="KW-0378">Hydrolase</keyword>
<dbReference type="PIRSF" id="PIRSF028757">
    <property type="entry name" value="LD-carboxypeptidase"/>
    <property type="match status" value="1"/>
</dbReference>
<evidence type="ECO:0000256" key="2">
    <source>
        <dbReference type="ARBA" id="ARBA00022801"/>
    </source>
</evidence>
<dbReference type="Pfam" id="PF17676">
    <property type="entry name" value="Peptidase_S66C"/>
    <property type="match status" value="1"/>
</dbReference>
<name>A0A9X3X9Y4_9BACT</name>
<keyword evidence="6" id="KW-1185">Reference proteome</keyword>
<reference evidence="5 6" key="1">
    <citation type="submission" date="2021-04" db="EMBL/GenBank/DDBJ databases">
        <title>Genome analysis of Polyangium sp.</title>
        <authorList>
            <person name="Li Y."/>
            <person name="Wang J."/>
        </authorList>
    </citation>
    <scope>NUCLEOTIDE SEQUENCE [LARGE SCALE GENOMIC DNA]</scope>
    <source>
        <strain evidence="5 6">SDU14</strain>
    </source>
</reference>
<dbReference type="PANTHER" id="PTHR30237">
    <property type="entry name" value="MURAMOYLTETRAPEPTIDE CARBOXYPEPTIDASE"/>
    <property type="match status" value="1"/>
</dbReference>
<dbReference type="Pfam" id="PF02016">
    <property type="entry name" value="Peptidase_S66"/>
    <property type="match status" value="1"/>
</dbReference>
<dbReference type="SUPFAM" id="SSF52317">
    <property type="entry name" value="Class I glutamine amidotransferase-like"/>
    <property type="match status" value="1"/>
</dbReference>
<dbReference type="Proteomes" id="UP001151081">
    <property type="component" value="Unassembled WGS sequence"/>
</dbReference>
<dbReference type="AlphaFoldDB" id="A0A9X3X9Y4"/>
<accession>A0A9X3X9Y4</accession>
<gene>
    <name evidence="5" type="ORF">KEG57_31650</name>
</gene>
<evidence type="ECO:0000259" key="3">
    <source>
        <dbReference type="Pfam" id="PF02016"/>
    </source>
</evidence>
<dbReference type="CDD" id="cd07062">
    <property type="entry name" value="Peptidase_S66_mccF_like"/>
    <property type="match status" value="1"/>
</dbReference>
<comment type="similarity">
    <text evidence="1">Belongs to the peptidase S66 family.</text>
</comment>
<dbReference type="InterPro" id="IPR040449">
    <property type="entry name" value="Peptidase_S66_N"/>
</dbReference>
<dbReference type="Gene3D" id="3.50.30.60">
    <property type="entry name" value="LD-carboxypeptidase A C-terminal domain-like"/>
    <property type="match status" value="1"/>
</dbReference>
<dbReference type="EMBL" id="JAGTJJ010000025">
    <property type="protein sequence ID" value="MDC3985078.1"/>
    <property type="molecule type" value="Genomic_DNA"/>
</dbReference>
<feature type="domain" description="LD-carboxypeptidase N-terminal" evidence="3">
    <location>
        <begin position="15"/>
        <end position="134"/>
    </location>
</feature>
<dbReference type="InterPro" id="IPR029062">
    <property type="entry name" value="Class_I_gatase-like"/>
</dbReference>
<dbReference type="InterPro" id="IPR027478">
    <property type="entry name" value="LdcA_N"/>
</dbReference>
<evidence type="ECO:0000313" key="6">
    <source>
        <dbReference type="Proteomes" id="UP001151081"/>
    </source>
</evidence>
<evidence type="ECO:0000313" key="5">
    <source>
        <dbReference type="EMBL" id="MDC3985078.1"/>
    </source>
</evidence>
<comment type="caution">
    <text evidence="5">The sequence shown here is derived from an EMBL/GenBank/DDBJ whole genome shotgun (WGS) entry which is preliminary data.</text>
</comment>
<dbReference type="RefSeq" id="WP_272459142.1">
    <property type="nucleotide sequence ID" value="NZ_JAGTJJ010000025.1"/>
</dbReference>
<organism evidence="5 6">
    <name type="scientific">Polyangium jinanense</name>
    <dbReference type="NCBI Taxonomy" id="2829994"/>
    <lineage>
        <taxon>Bacteria</taxon>
        <taxon>Pseudomonadati</taxon>
        <taxon>Myxococcota</taxon>
        <taxon>Polyangia</taxon>
        <taxon>Polyangiales</taxon>
        <taxon>Polyangiaceae</taxon>
        <taxon>Polyangium</taxon>
    </lineage>
</organism>
<dbReference type="Gene3D" id="3.40.50.10740">
    <property type="entry name" value="Class I glutamine amidotransferase-like"/>
    <property type="match status" value="1"/>
</dbReference>
<dbReference type="InterPro" id="IPR003507">
    <property type="entry name" value="S66_fam"/>
</dbReference>
<feature type="domain" description="LD-carboxypeptidase C-terminal" evidence="4">
    <location>
        <begin position="211"/>
        <end position="332"/>
    </location>
</feature>
<proteinExistence type="inferred from homology"/>
<sequence length="349" mass="38102">MVPIRPRHLRPGDTVAVVSPSWGGPALFPHVFEQGLAVLREDFGLRVREMKAARMTPAALQADPRARAADLHHAFADPEIAAIIASIGGEDSVRVLPYLDREIIRTNPKILMGFSDTTTLLTFANQLGLVTFHGPSVMAGFAQLRALPPACAAHLREMLFSAAPTYTYRPYGAYVEGYLAWNDPANTGLVEPLRDDPGGFRRLQGTSPALGRLFGGCIEVLELMKGTSFWPEPAFWTGRILLFETSEEVPPPARVGYFLRNYGMQGIFDRVAGIVFGRARGYTPEQKRELEERIVSIVAGEFGRTDIPIVTNVDFGHTDPQLVMPLGVLAELDPAGPSLRLVEPACALG</sequence>
<dbReference type="SUPFAM" id="SSF141986">
    <property type="entry name" value="LD-carboxypeptidase A C-terminal domain-like"/>
    <property type="match status" value="1"/>
</dbReference>
<dbReference type="InterPro" id="IPR040921">
    <property type="entry name" value="Peptidase_S66C"/>
</dbReference>
<protein>
    <submittedName>
        <fullName evidence="5">LD-carboxypeptidase</fullName>
    </submittedName>
</protein>
<dbReference type="InterPro" id="IPR027461">
    <property type="entry name" value="Carboxypeptidase_A_C_sf"/>
</dbReference>
<dbReference type="PANTHER" id="PTHR30237:SF4">
    <property type="entry name" value="LD-CARBOXYPEPTIDASE C-TERMINAL DOMAIN-CONTAINING PROTEIN"/>
    <property type="match status" value="1"/>
</dbReference>
<evidence type="ECO:0000256" key="1">
    <source>
        <dbReference type="ARBA" id="ARBA00010233"/>
    </source>
</evidence>
<evidence type="ECO:0000259" key="4">
    <source>
        <dbReference type="Pfam" id="PF17676"/>
    </source>
</evidence>